<dbReference type="GO" id="GO:0005085">
    <property type="term" value="F:guanyl-nucleotide exchange factor activity"/>
    <property type="evidence" value="ECO:0007669"/>
    <property type="project" value="InterPro"/>
</dbReference>
<dbReference type="InterPro" id="IPR040351">
    <property type="entry name" value="RAB3IL/RAB3IP/Sec2"/>
</dbReference>
<evidence type="ECO:0000313" key="5">
    <source>
        <dbReference type="EMBL" id="CAK3783563.1"/>
    </source>
</evidence>
<dbReference type="Pfam" id="PF06428">
    <property type="entry name" value="Sec2p"/>
    <property type="match status" value="1"/>
</dbReference>
<dbReference type="Proteomes" id="UP001296104">
    <property type="component" value="Unassembled WGS sequence"/>
</dbReference>
<reference evidence="5" key="1">
    <citation type="submission" date="2023-11" db="EMBL/GenBank/DDBJ databases">
        <authorList>
            <person name="Alioto T."/>
            <person name="Alioto T."/>
            <person name="Gomez Garrido J."/>
        </authorList>
    </citation>
    <scope>NUCLEOTIDE SEQUENCE</scope>
</reference>
<evidence type="ECO:0000256" key="1">
    <source>
        <dbReference type="ARBA" id="ARBA00023054"/>
    </source>
</evidence>
<feature type="coiled-coil region" evidence="2">
    <location>
        <begin position="135"/>
        <end position="169"/>
    </location>
</feature>
<name>A0AAI8VVH0_9PEZI</name>
<keyword evidence="6" id="KW-1185">Reference proteome</keyword>
<evidence type="ECO:0000256" key="2">
    <source>
        <dbReference type="SAM" id="Coils"/>
    </source>
</evidence>
<dbReference type="PANTHER" id="PTHR14430:SF0">
    <property type="entry name" value="SEC2P DOMAIN-CONTAINING PROTEIN"/>
    <property type="match status" value="1"/>
</dbReference>
<feature type="compositionally biased region" description="Basic and acidic residues" evidence="3">
    <location>
        <begin position="689"/>
        <end position="701"/>
    </location>
</feature>
<dbReference type="InterPro" id="IPR009449">
    <property type="entry name" value="Sec2_N"/>
</dbReference>
<sequence>MSSSKPDDFLFVSGWGHGGSSLKPTTSRPSTLTRSQTPTPTTPAKSRFAFTPRLMKSMSTPNINQQNPSMAAAGPTQAVSALRDDHGIMDTRTPSPVQRTISEESNESSDPDYKPDLSAEVAMLSTKLVNAINFQTNLDDSLQQTRHELEQTRQRCATLEEQNRKHEELVKSGELVKRSETDKVMARLRVDLGSEKAARLAAEKARKQTDAELENLTTQLFEEANNMVAAARKDTEAAEKRIAQLKSELQNRDMLLDAQAAQLQDLKGTMERLQTQTPPGADPSVPSTPVMTNTAIFDALQQSPNASTLSDLPPEHPLHFSQLISPVLRNDTTGYTDFQDLLLLARRLGAPSRTNSNAGTPSLGGSVGSAASTSSPILPGSFSFAGNSSPSSSLGGSIPPLKDSKFYKRVLTEDIEPTLRLDLAPGLSFLSRRTVLGSLLQGTLAVEPYPHNKHYFACTLCGESRRNEPYQRKYRFRTSEDDNASKPLCDYCVSRLRATCDFVGFLRMVRDGHWKCDSEDDMKSGWEESVRLRERMFWTRVGGGVVPCLQLQKNADATPSSAAAVKSGRQSLESIPEGHRIKNLDAEISFFEGESERPKSAIGQAIVGMASGAAAVATPDLQPQQTEENNFVTPPPSSHLSLEEADALATASPQPTTPFEDAVSEPQMSVEEPNSQDALARSEAALSAKQDEKPESMEKNNEVAASEDQPSEEEPQRRGSIELETSSLHVAAALPSETTPRSSYNVERPQSHQRNNSSVLARVRAMEAGKN</sequence>
<feature type="region of interest" description="Disordered" evidence="3">
    <location>
        <begin position="1"/>
        <end position="48"/>
    </location>
</feature>
<protein>
    <recommendedName>
        <fullName evidence="4">GDP/GTP exchange factor Sec2 N-terminal domain-containing protein</fullName>
    </recommendedName>
</protein>
<dbReference type="SUPFAM" id="SSF144284">
    <property type="entry name" value="Sec2 N-terminal region"/>
    <property type="match status" value="1"/>
</dbReference>
<gene>
    <name evidence="5" type="ORF">LECACI_7A000603</name>
</gene>
<dbReference type="EMBL" id="CAVMBE010000002">
    <property type="protein sequence ID" value="CAK3783563.1"/>
    <property type="molecule type" value="Genomic_DNA"/>
</dbReference>
<comment type="caution">
    <text evidence="5">The sequence shown here is derived from an EMBL/GenBank/DDBJ whole genome shotgun (WGS) entry which is preliminary data.</text>
</comment>
<feature type="region of interest" description="Disordered" evidence="3">
    <location>
        <begin position="351"/>
        <end position="370"/>
    </location>
</feature>
<feature type="domain" description="GDP/GTP exchange factor Sec2 N-terminal" evidence="4">
    <location>
        <begin position="135"/>
        <end position="273"/>
    </location>
</feature>
<feature type="compositionally biased region" description="Polar residues" evidence="3">
    <location>
        <begin position="736"/>
        <end position="745"/>
    </location>
</feature>
<keyword evidence="1 2" id="KW-0175">Coiled coil</keyword>
<dbReference type="AlphaFoldDB" id="A0AAI8VVH0"/>
<feature type="region of interest" description="Disordered" evidence="3">
    <location>
        <begin position="622"/>
        <end position="771"/>
    </location>
</feature>
<dbReference type="GO" id="GO:0006887">
    <property type="term" value="P:exocytosis"/>
    <property type="evidence" value="ECO:0007669"/>
    <property type="project" value="TreeGrafter"/>
</dbReference>
<feature type="coiled-coil region" evidence="2">
    <location>
        <begin position="199"/>
        <end position="276"/>
    </location>
</feature>
<dbReference type="GO" id="GO:0051286">
    <property type="term" value="C:cell tip"/>
    <property type="evidence" value="ECO:0007669"/>
    <property type="project" value="TreeGrafter"/>
</dbReference>
<evidence type="ECO:0000313" key="6">
    <source>
        <dbReference type="Proteomes" id="UP001296104"/>
    </source>
</evidence>
<dbReference type="PANTHER" id="PTHR14430">
    <property type="entry name" value="RABIN3-RELATED"/>
    <property type="match status" value="1"/>
</dbReference>
<feature type="region of interest" description="Disordered" evidence="3">
    <location>
        <begin position="88"/>
        <end position="114"/>
    </location>
</feature>
<evidence type="ECO:0000259" key="4">
    <source>
        <dbReference type="Pfam" id="PF06428"/>
    </source>
</evidence>
<organism evidence="5 6">
    <name type="scientific">Lecanosticta acicola</name>
    <dbReference type="NCBI Taxonomy" id="111012"/>
    <lineage>
        <taxon>Eukaryota</taxon>
        <taxon>Fungi</taxon>
        <taxon>Dikarya</taxon>
        <taxon>Ascomycota</taxon>
        <taxon>Pezizomycotina</taxon>
        <taxon>Dothideomycetes</taxon>
        <taxon>Dothideomycetidae</taxon>
        <taxon>Mycosphaerellales</taxon>
        <taxon>Mycosphaerellaceae</taxon>
        <taxon>Lecanosticta</taxon>
    </lineage>
</organism>
<dbReference type="CDD" id="cd21044">
    <property type="entry name" value="Rab11BD_RAB3IP_like"/>
    <property type="match status" value="1"/>
</dbReference>
<accession>A0AAI8VVH0</accession>
<evidence type="ECO:0000256" key="3">
    <source>
        <dbReference type="SAM" id="MobiDB-lite"/>
    </source>
</evidence>
<proteinExistence type="predicted"/>
<feature type="compositionally biased region" description="Polar residues" evidence="3">
    <location>
        <begin position="622"/>
        <end position="632"/>
    </location>
</feature>
<dbReference type="Gene3D" id="6.10.140.910">
    <property type="match status" value="1"/>
</dbReference>
<dbReference type="GO" id="GO:0070319">
    <property type="term" value="C:Golgi to plasma membrane transport vesicle"/>
    <property type="evidence" value="ECO:0007669"/>
    <property type="project" value="TreeGrafter"/>
</dbReference>
<dbReference type="Pfam" id="PF25555">
    <property type="entry name" value="RAB3A-like_C"/>
    <property type="match status" value="1"/>
</dbReference>
<feature type="compositionally biased region" description="Low complexity" evidence="3">
    <location>
        <begin position="20"/>
        <end position="43"/>
    </location>
</feature>